<sequence length="105" mass="11462">MAADYYLARTENGDEMEDPSEDGLFMLLEDLESRRNTFVKIVPTDGADWHASVTLLKGSKYQVERSDPGVGLHEITTQDDPDAIARALTIWFAGLGTPESGVTSG</sequence>
<dbReference type="RefSeq" id="WP_231442555.1">
    <property type="nucleotide sequence ID" value="NZ_JAJOMB010000007.1"/>
</dbReference>
<feature type="region of interest" description="Disordered" evidence="1">
    <location>
        <begin position="1"/>
        <end position="20"/>
    </location>
</feature>
<reference evidence="2" key="1">
    <citation type="submission" date="2021-11" db="EMBL/GenBank/DDBJ databases">
        <title>Streptomyces corallinus and Kineosporia corallina sp. nov., two new coral-derived marine actinobacteria.</title>
        <authorList>
            <person name="Buangrab K."/>
            <person name="Sutthacheep M."/>
            <person name="Yeemin T."/>
            <person name="Harunari E."/>
            <person name="Igarashi Y."/>
            <person name="Sripreechasak P."/>
            <person name="Kanchanasin P."/>
            <person name="Tanasupawat S."/>
            <person name="Phongsopitanun W."/>
        </authorList>
    </citation>
    <scope>NUCLEOTIDE SEQUENCE</scope>
    <source>
        <strain evidence="2">JCM 31032</strain>
    </source>
</reference>
<dbReference type="Proteomes" id="UP001138997">
    <property type="component" value="Unassembled WGS sequence"/>
</dbReference>
<gene>
    <name evidence="2" type="ORF">LR394_15930</name>
</gene>
<evidence type="ECO:0000256" key="1">
    <source>
        <dbReference type="SAM" id="MobiDB-lite"/>
    </source>
</evidence>
<name>A0A9X1NE26_9ACTN</name>
<organism evidence="2 3">
    <name type="scientific">Kineosporia babensis</name>
    <dbReference type="NCBI Taxonomy" id="499548"/>
    <lineage>
        <taxon>Bacteria</taxon>
        <taxon>Bacillati</taxon>
        <taxon>Actinomycetota</taxon>
        <taxon>Actinomycetes</taxon>
        <taxon>Kineosporiales</taxon>
        <taxon>Kineosporiaceae</taxon>
        <taxon>Kineosporia</taxon>
    </lineage>
</organism>
<keyword evidence="3" id="KW-1185">Reference proteome</keyword>
<evidence type="ECO:0000313" key="2">
    <source>
        <dbReference type="EMBL" id="MCD5312398.1"/>
    </source>
</evidence>
<proteinExistence type="predicted"/>
<accession>A0A9X1NE26</accession>
<dbReference type="EMBL" id="JAJOMB010000007">
    <property type="protein sequence ID" value="MCD5312398.1"/>
    <property type="molecule type" value="Genomic_DNA"/>
</dbReference>
<evidence type="ECO:0000313" key="3">
    <source>
        <dbReference type="Proteomes" id="UP001138997"/>
    </source>
</evidence>
<comment type="caution">
    <text evidence="2">The sequence shown here is derived from an EMBL/GenBank/DDBJ whole genome shotgun (WGS) entry which is preliminary data.</text>
</comment>
<protein>
    <submittedName>
        <fullName evidence="2">Uncharacterized protein</fullName>
    </submittedName>
</protein>
<dbReference type="AlphaFoldDB" id="A0A9X1NE26"/>